<name>A0ABV5MKV2_9ACTN</name>
<reference evidence="3 4" key="1">
    <citation type="submission" date="2024-09" db="EMBL/GenBank/DDBJ databases">
        <authorList>
            <person name="Sun Q."/>
            <person name="Mori K."/>
        </authorList>
    </citation>
    <scope>NUCLEOTIDE SEQUENCE [LARGE SCALE GENOMIC DNA]</scope>
    <source>
        <strain evidence="3 4">JCM 3307</strain>
    </source>
</reference>
<evidence type="ECO:0008006" key="5">
    <source>
        <dbReference type="Google" id="ProtNLM"/>
    </source>
</evidence>
<evidence type="ECO:0000256" key="2">
    <source>
        <dbReference type="SAM" id="SignalP"/>
    </source>
</evidence>
<keyword evidence="4" id="KW-1185">Reference proteome</keyword>
<proteinExistence type="predicted"/>
<organism evidence="3 4">
    <name type="scientific">Dactylosporangium vinaceum</name>
    <dbReference type="NCBI Taxonomy" id="53362"/>
    <lineage>
        <taxon>Bacteria</taxon>
        <taxon>Bacillati</taxon>
        <taxon>Actinomycetota</taxon>
        <taxon>Actinomycetes</taxon>
        <taxon>Micromonosporales</taxon>
        <taxon>Micromonosporaceae</taxon>
        <taxon>Dactylosporangium</taxon>
    </lineage>
</organism>
<feature type="region of interest" description="Disordered" evidence="1">
    <location>
        <begin position="119"/>
        <end position="145"/>
    </location>
</feature>
<evidence type="ECO:0000256" key="1">
    <source>
        <dbReference type="SAM" id="MobiDB-lite"/>
    </source>
</evidence>
<sequence length="145" mass="15397">MRRLQVRPLPAAVALAAVGAGAIAGSAAVARRRRTTGPDRWHSVTINCSPDQLDPLPPPLADLGFPVEVRVQPAPGDRGTELAARVAAAADPERVRRLRAALREARSIVEVGEVLKPDAPATTRPTLRSAPLAYATKHGREEGRL</sequence>
<feature type="signal peptide" evidence="2">
    <location>
        <begin position="1"/>
        <end position="24"/>
    </location>
</feature>
<feature type="chain" id="PRO_5047380408" description="FtsX extracellular domain-containing protein" evidence="2">
    <location>
        <begin position="25"/>
        <end position="145"/>
    </location>
</feature>
<accession>A0ABV5MKV2</accession>
<keyword evidence="2" id="KW-0732">Signal</keyword>
<protein>
    <recommendedName>
        <fullName evidence="5">FtsX extracellular domain-containing protein</fullName>
    </recommendedName>
</protein>
<evidence type="ECO:0000313" key="4">
    <source>
        <dbReference type="Proteomes" id="UP001589608"/>
    </source>
</evidence>
<dbReference type="Proteomes" id="UP001589608">
    <property type="component" value="Unassembled WGS sequence"/>
</dbReference>
<comment type="caution">
    <text evidence="3">The sequence shown here is derived from an EMBL/GenBank/DDBJ whole genome shotgun (WGS) entry which is preliminary data.</text>
</comment>
<dbReference type="EMBL" id="JBHMCA010000067">
    <property type="protein sequence ID" value="MFB9449495.1"/>
    <property type="molecule type" value="Genomic_DNA"/>
</dbReference>
<gene>
    <name evidence="3" type="ORF">ACFFTR_40995</name>
</gene>
<dbReference type="RefSeq" id="WP_223094479.1">
    <property type="nucleotide sequence ID" value="NZ_CP061913.1"/>
</dbReference>
<evidence type="ECO:0000313" key="3">
    <source>
        <dbReference type="EMBL" id="MFB9449495.1"/>
    </source>
</evidence>